<keyword evidence="1" id="KW-0548">Nucleotidyltransferase</keyword>
<keyword evidence="2" id="KW-1185">Reference proteome</keyword>
<gene>
    <name evidence="1" type="primary">holB</name>
    <name evidence="1" type="ORF">H0921_13775</name>
</gene>
<dbReference type="GO" id="GO:0008408">
    <property type="term" value="F:3'-5' exonuclease activity"/>
    <property type="evidence" value="ECO:0007669"/>
    <property type="project" value="InterPro"/>
</dbReference>
<dbReference type="Pfam" id="PF13177">
    <property type="entry name" value="DNA_pol3_delta2"/>
    <property type="match status" value="1"/>
</dbReference>
<dbReference type="InterPro" id="IPR050238">
    <property type="entry name" value="DNA_Rep/Repair_Clamp_Loader"/>
</dbReference>
<dbReference type="AlphaFoldDB" id="A0A7V9ACF4"/>
<reference evidence="1 2" key="1">
    <citation type="submission" date="2020-07" db="EMBL/GenBank/DDBJ databases">
        <title>Thermogemmata thermophila gen. nov., sp. nov., a novel moderate thermophilic planctomycete from a Kamchatka hot spring.</title>
        <authorList>
            <person name="Elcheninov A.G."/>
            <person name="Podosokorskaya O.A."/>
            <person name="Kovaleva O.L."/>
            <person name="Novikov A."/>
            <person name="Bonch-Osmolovskaya E.A."/>
            <person name="Toshchakov S.V."/>
            <person name="Kublanov I.V."/>
        </authorList>
    </citation>
    <scope>NUCLEOTIDE SEQUENCE [LARGE SCALE GENOMIC DNA]</scope>
    <source>
        <strain evidence="1 2">2918</strain>
    </source>
</reference>
<dbReference type="PANTHER" id="PTHR11669:SF8">
    <property type="entry name" value="DNA POLYMERASE III SUBUNIT DELTA"/>
    <property type="match status" value="1"/>
</dbReference>
<proteinExistence type="predicted"/>
<accession>A0A7V9ACF4</accession>
<dbReference type="PANTHER" id="PTHR11669">
    <property type="entry name" value="REPLICATION FACTOR C / DNA POLYMERASE III GAMMA-TAU SUBUNIT"/>
    <property type="match status" value="1"/>
</dbReference>
<dbReference type="GO" id="GO:0006261">
    <property type="term" value="P:DNA-templated DNA replication"/>
    <property type="evidence" value="ECO:0007669"/>
    <property type="project" value="TreeGrafter"/>
</dbReference>
<dbReference type="InterPro" id="IPR004622">
    <property type="entry name" value="DNA_pol_HolB"/>
</dbReference>
<name>A0A7V9ACF4_9BACT</name>
<comment type="caution">
    <text evidence="1">The sequence shown here is derived from an EMBL/GenBank/DDBJ whole genome shotgun (WGS) entry which is preliminary data.</text>
</comment>
<protein>
    <submittedName>
        <fullName evidence="1">DNA polymerase III subunit delta</fullName>
        <ecNumber evidence="1">2.7.7.7</ecNumber>
    </submittedName>
</protein>
<sequence>MQGSFLVIEVMSWAAIRGQEAAREQVLRYWRSGRWGHAYALTGPAGIGKRLFARELAKGLMCERRAAELAACDRCPSCLQVLAETHPDVHVVRTPEGKHSLPVEQMREFCAALWRKPLRGGWVVGIVEDAEEMNAESANAFLKTLEEPPAGVVILLVASSWERLLPTIRSRCQQVSLRPLGREDVAAILTEHGVEDEAVREAALRWCRGSASRALAIARGGLWELREELLSRLFQGQVEVEGWVKRCLEYAEGAGKESAAQRERAELVLDVLLEGLREGLRWGVIGGSGSSPEEQRQQTLGLRFGVEQILDWQERTLQAYEHLDRRVPLPLVFESLFEHYAQACSGLKVQTTPAG</sequence>
<dbReference type="EMBL" id="JACEFB010000012">
    <property type="protein sequence ID" value="MBA2227226.1"/>
    <property type="molecule type" value="Genomic_DNA"/>
</dbReference>
<dbReference type="SUPFAM" id="SSF52540">
    <property type="entry name" value="P-loop containing nucleoside triphosphate hydrolases"/>
    <property type="match status" value="1"/>
</dbReference>
<dbReference type="InterPro" id="IPR027417">
    <property type="entry name" value="P-loop_NTPase"/>
</dbReference>
<dbReference type="Gene3D" id="3.40.50.300">
    <property type="entry name" value="P-loop containing nucleotide triphosphate hydrolases"/>
    <property type="match status" value="1"/>
</dbReference>
<keyword evidence="1" id="KW-0808">Transferase</keyword>
<organism evidence="1 2">
    <name type="scientific">Thermogemmata fonticola</name>
    <dbReference type="NCBI Taxonomy" id="2755323"/>
    <lineage>
        <taxon>Bacteria</taxon>
        <taxon>Pseudomonadati</taxon>
        <taxon>Planctomycetota</taxon>
        <taxon>Planctomycetia</taxon>
        <taxon>Gemmatales</taxon>
        <taxon>Gemmataceae</taxon>
        <taxon>Thermogemmata</taxon>
    </lineage>
</organism>
<dbReference type="Proteomes" id="UP000542342">
    <property type="component" value="Unassembled WGS sequence"/>
</dbReference>
<evidence type="ECO:0000313" key="2">
    <source>
        <dbReference type="Proteomes" id="UP000542342"/>
    </source>
</evidence>
<dbReference type="GO" id="GO:0003887">
    <property type="term" value="F:DNA-directed DNA polymerase activity"/>
    <property type="evidence" value="ECO:0007669"/>
    <property type="project" value="UniProtKB-EC"/>
</dbReference>
<dbReference type="NCBIfam" id="TIGR00678">
    <property type="entry name" value="holB"/>
    <property type="match status" value="1"/>
</dbReference>
<dbReference type="RefSeq" id="WP_194539094.1">
    <property type="nucleotide sequence ID" value="NZ_JACEFB010000012.1"/>
</dbReference>
<evidence type="ECO:0000313" key="1">
    <source>
        <dbReference type="EMBL" id="MBA2227226.1"/>
    </source>
</evidence>
<dbReference type="EC" id="2.7.7.7" evidence="1"/>